<feature type="transmembrane region" description="Helical" evidence="11">
    <location>
        <begin position="38"/>
        <end position="61"/>
    </location>
</feature>
<dbReference type="PROSITE" id="PS00237">
    <property type="entry name" value="G_PROTEIN_RECEP_F1_1"/>
    <property type="match status" value="1"/>
</dbReference>
<organism evidence="13 14">
    <name type="scientific">Caenorhabditis japonica</name>
    <dbReference type="NCBI Taxonomy" id="281687"/>
    <lineage>
        <taxon>Eukaryota</taxon>
        <taxon>Metazoa</taxon>
        <taxon>Ecdysozoa</taxon>
        <taxon>Nematoda</taxon>
        <taxon>Chromadorea</taxon>
        <taxon>Rhabditida</taxon>
        <taxon>Rhabditina</taxon>
        <taxon>Rhabditomorpha</taxon>
        <taxon>Rhabditoidea</taxon>
        <taxon>Rhabditidae</taxon>
        <taxon>Peloderinae</taxon>
        <taxon>Caenorhabditis</taxon>
    </lineage>
</organism>
<sequence>MNNRAITSILNNITAPPSYEAQCKITYNPMTMDYFSTFFIAMYCVIFAVASSGNVLVVYVVMTNKRMQTITNIFITNLAISDLMVNFTSLWLTPTYTRIGHWIFGGGLCHGLPLFQGTSIFISTWTLTAIAIDRYIVIVHNSSNININDRMSMRTCLLFIVTIWLCSLLLVTPYAINMKLNYISEPCDFLICNEDWSNAEFRSMFGLVVMFLQFILPFVLIAVSYTKVWFFLHSRQSMTERKSDIKRKKRLLRMLIVMVVIFAICWFPFNLLNCLRDLKLDNFMKGYFSFVFLSVHLMSMTATAWNPILYAFMNETFREEFAKVVPCLFSRRQGTGPIRIITERAASIANPFRRANPKTSDTETSPTTVIADCPTQTNEPQRSIVYLDEPENGSSCHTLLL</sequence>
<feature type="transmembrane region" description="Helical" evidence="11">
    <location>
        <begin position="251"/>
        <end position="269"/>
    </location>
</feature>
<feature type="transmembrane region" description="Helical" evidence="11">
    <location>
        <begin position="204"/>
        <end position="230"/>
    </location>
</feature>
<dbReference type="PANTHER" id="PTHR24235">
    <property type="entry name" value="NEUROPEPTIDE Y RECEPTOR"/>
    <property type="match status" value="1"/>
</dbReference>
<keyword evidence="7 9" id="KW-0675">Receptor</keyword>
<dbReference type="InterPro" id="IPR017452">
    <property type="entry name" value="GPCR_Rhodpsn_7TM"/>
</dbReference>
<evidence type="ECO:0000313" key="14">
    <source>
        <dbReference type="Proteomes" id="UP000005237"/>
    </source>
</evidence>
<dbReference type="GO" id="GO:0043005">
    <property type="term" value="C:neuron projection"/>
    <property type="evidence" value="ECO:0007669"/>
    <property type="project" value="TreeGrafter"/>
</dbReference>
<dbReference type="InterPro" id="IPR000276">
    <property type="entry name" value="GPCR_Rhodpsn"/>
</dbReference>
<feature type="transmembrane region" description="Helical" evidence="11">
    <location>
        <begin position="156"/>
        <end position="176"/>
    </location>
</feature>
<evidence type="ECO:0000256" key="4">
    <source>
        <dbReference type="ARBA" id="ARBA00022989"/>
    </source>
</evidence>
<keyword evidence="3 9" id="KW-0812">Transmembrane</keyword>
<keyword evidence="6 11" id="KW-0472">Membrane</keyword>
<feature type="transmembrane region" description="Helical" evidence="11">
    <location>
        <begin position="289"/>
        <end position="313"/>
    </location>
</feature>
<evidence type="ECO:0000256" key="7">
    <source>
        <dbReference type="ARBA" id="ARBA00023170"/>
    </source>
</evidence>
<proteinExistence type="inferred from homology"/>
<reference evidence="14" key="1">
    <citation type="submission" date="2010-08" db="EMBL/GenBank/DDBJ databases">
        <authorList>
            <consortium name="Caenorhabditis japonica Sequencing Consortium"/>
            <person name="Wilson R.K."/>
        </authorList>
    </citation>
    <scope>NUCLEOTIDE SEQUENCE [LARGE SCALE GENOMIC DNA]</scope>
    <source>
        <strain evidence="14">DF5081</strain>
    </source>
</reference>
<keyword evidence="4 11" id="KW-1133">Transmembrane helix</keyword>
<name>A0A8R1DRK4_CAEJA</name>
<accession>A0A8R1DRK4</accession>
<protein>
    <submittedName>
        <fullName evidence="13">G_PROTEIN_RECEP_F1_2 domain-containing protein</fullName>
    </submittedName>
</protein>
<evidence type="ECO:0000259" key="12">
    <source>
        <dbReference type="PROSITE" id="PS50262"/>
    </source>
</evidence>
<dbReference type="SUPFAM" id="SSF81321">
    <property type="entry name" value="Family A G protein-coupled receptor-like"/>
    <property type="match status" value="1"/>
</dbReference>
<dbReference type="EnsemblMetazoa" id="CJA10313.1">
    <property type="protein sequence ID" value="CJA10313.1"/>
    <property type="gene ID" value="WBGene00129517"/>
</dbReference>
<keyword evidence="8 9" id="KW-0807">Transducer</keyword>
<evidence type="ECO:0000256" key="1">
    <source>
        <dbReference type="ARBA" id="ARBA00004141"/>
    </source>
</evidence>
<evidence type="ECO:0000313" key="13">
    <source>
        <dbReference type="EnsemblMetazoa" id="CJA10313.1"/>
    </source>
</evidence>
<dbReference type="PANTHER" id="PTHR24235:SF29">
    <property type="entry name" value="GH23382P"/>
    <property type="match status" value="1"/>
</dbReference>
<feature type="transmembrane region" description="Helical" evidence="11">
    <location>
        <begin position="73"/>
        <end position="94"/>
    </location>
</feature>
<dbReference type="CDD" id="cd15203">
    <property type="entry name" value="7tmA_NPYR-like"/>
    <property type="match status" value="1"/>
</dbReference>
<dbReference type="Proteomes" id="UP000005237">
    <property type="component" value="Unassembled WGS sequence"/>
</dbReference>
<dbReference type="OMA" id="PENGSSC"/>
<dbReference type="PRINTS" id="PR00237">
    <property type="entry name" value="GPCRRHODOPSN"/>
</dbReference>
<evidence type="ECO:0000256" key="8">
    <source>
        <dbReference type="ARBA" id="ARBA00023224"/>
    </source>
</evidence>
<dbReference type="PRINTS" id="PR01012">
    <property type="entry name" value="NRPEPTIDEYR"/>
</dbReference>
<comment type="subcellular location">
    <subcellularLocation>
        <location evidence="1">Membrane</location>
        <topology evidence="1">Multi-pass membrane protein</topology>
    </subcellularLocation>
</comment>
<dbReference type="GO" id="GO:0042923">
    <property type="term" value="F:neuropeptide binding"/>
    <property type="evidence" value="ECO:0007669"/>
    <property type="project" value="TreeGrafter"/>
</dbReference>
<feature type="transmembrane region" description="Helical" evidence="11">
    <location>
        <begin position="114"/>
        <end position="136"/>
    </location>
</feature>
<dbReference type="AlphaFoldDB" id="A0A8R1DRK4"/>
<feature type="compositionally biased region" description="Polar residues" evidence="10">
    <location>
        <begin position="357"/>
        <end position="374"/>
    </location>
</feature>
<evidence type="ECO:0000256" key="11">
    <source>
        <dbReference type="SAM" id="Phobius"/>
    </source>
</evidence>
<evidence type="ECO:0000256" key="6">
    <source>
        <dbReference type="ARBA" id="ARBA00023136"/>
    </source>
</evidence>
<evidence type="ECO:0000256" key="9">
    <source>
        <dbReference type="RuleBase" id="RU000688"/>
    </source>
</evidence>
<dbReference type="Gene3D" id="1.20.1070.10">
    <property type="entry name" value="Rhodopsin 7-helix transmembrane proteins"/>
    <property type="match status" value="1"/>
</dbReference>
<dbReference type="PROSITE" id="PS50262">
    <property type="entry name" value="G_PROTEIN_RECEP_F1_2"/>
    <property type="match status" value="1"/>
</dbReference>
<comment type="similarity">
    <text evidence="2 9">Belongs to the G-protein coupled receptor 1 family.</text>
</comment>
<dbReference type="GO" id="GO:0004983">
    <property type="term" value="F:neuropeptide Y receptor activity"/>
    <property type="evidence" value="ECO:0007669"/>
    <property type="project" value="InterPro"/>
</dbReference>
<dbReference type="InterPro" id="IPR000611">
    <property type="entry name" value="NPY_rcpt"/>
</dbReference>
<keyword evidence="14" id="KW-1185">Reference proteome</keyword>
<evidence type="ECO:0000256" key="2">
    <source>
        <dbReference type="ARBA" id="ARBA00010663"/>
    </source>
</evidence>
<evidence type="ECO:0000256" key="10">
    <source>
        <dbReference type="SAM" id="MobiDB-lite"/>
    </source>
</evidence>
<dbReference type="Pfam" id="PF00001">
    <property type="entry name" value="7tm_1"/>
    <property type="match status" value="1"/>
</dbReference>
<evidence type="ECO:0000256" key="5">
    <source>
        <dbReference type="ARBA" id="ARBA00023040"/>
    </source>
</evidence>
<dbReference type="GO" id="GO:0005886">
    <property type="term" value="C:plasma membrane"/>
    <property type="evidence" value="ECO:0007669"/>
    <property type="project" value="TreeGrafter"/>
</dbReference>
<feature type="domain" description="G-protein coupled receptors family 1 profile" evidence="12">
    <location>
        <begin position="53"/>
        <end position="310"/>
    </location>
</feature>
<reference evidence="13" key="2">
    <citation type="submission" date="2022-06" db="UniProtKB">
        <authorList>
            <consortium name="EnsemblMetazoa"/>
        </authorList>
    </citation>
    <scope>IDENTIFICATION</scope>
    <source>
        <strain evidence="13">DF5081</strain>
    </source>
</reference>
<feature type="region of interest" description="Disordered" evidence="10">
    <location>
        <begin position="353"/>
        <end position="374"/>
    </location>
</feature>
<evidence type="ECO:0000256" key="3">
    <source>
        <dbReference type="ARBA" id="ARBA00022692"/>
    </source>
</evidence>
<keyword evidence="5 9" id="KW-0297">G-protein coupled receptor</keyword>